<dbReference type="Pfam" id="PF07715">
    <property type="entry name" value="Plug"/>
    <property type="match status" value="1"/>
</dbReference>
<dbReference type="EMBL" id="AQQV01000004">
    <property type="protein sequence ID" value="ORE85427.1"/>
    <property type="molecule type" value="Genomic_DNA"/>
</dbReference>
<evidence type="ECO:0000256" key="1">
    <source>
        <dbReference type="ARBA" id="ARBA00004571"/>
    </source>
</evidence>
<keyword evidence="9 11" id="KW-0472">Membrane</keyword>
<dbReference type="PROSITE" id="PS52016">
    <property type="entry name" value="TONB_DEPENDENT_REC_3"/>
    <property type="match status" value="1"/>
</dbReference>
<evidence type="ECO:0000313" key="16">
    <source>
        <dbReference type="EMBL" id="ORE85427.1"/>
    </source>
</evidence>
<dbReference type="PANTHER" id="PTHR32552:SF81">
    <property type="entry name" value="TONB-DEPENDENT OUTER MEMBRANE RECEPTOR"/>
    <property type="match status" value="1"/>
</dbReference>
<keyword evidence="8 12" id="KW-0798">TonB box</keyword>
<feature type="domain" description="TonB-dependent receptor-like beta-barrel" evidence="14">
    <location>
        <begin position="260"/>
        <end position="643"/>
    </location>
</feature>
<evidence type="ECO:0000256" key="3">
    <source>
        <dbReference type="ARBA" id="ARBA00022452"/>
    </source>
</evidence>
<evidence type="ECO:0000256" key="2">
    <source>
        <dbReference type="ARBA" id="ARBA00022448"/>
    </source>
</evidence>
<keyword evidence="2 11" id="KW-0813">Transport</keyword>
<proteinExistence type="inferred from homology"/>
<dbReference type="GO" id="GO:0006826">
    <property type="term" value="P:iron ion transport"/>
    <property type="evidence" value="ECO:0007669"/>
    <property type="project" value="UniProtKB-KW"/>
</dbReference>
<keyword evidence="6" id="KW-0408">Iron</keyword>
<evidence type="ECO:0000256" key="8">
    <source>
        <dbReference type="ARBA" id="ARBA00023077"/>
    </source>
</evidence>
<dbReference type="AlphaFoldDB" id="A0A1Y1SAI8"/>
<evidence type="ECO:0000256" key="4">
    <source>
        <dbReference type="ARBA" id="ARBA00022496"/>
    </source>
</evidence>
<reference evidence="16 17" key="1">
    <citation type="submission" date="2013-04" db="EMBL/GenBank/DDBJ databases">
        <title>Oceanococcus atlanticus 22II-S10r2 Genome Sequencing.</title>
        <authorList>
            <person name="Lai Q."/>
            <person name="Li G."/>
            <person name="Shao Z."/>
        </authorList>
    </citation>
    <scope>NUCLEOTIDE SEQUENCE [LARGE SCALE GENOMIC DNA]</scope>
    <source>
        <strain evidence="16 17">22II-S10r2</strain>
    </source>
</reference>
<organism evidence="16 17">
    <name type="scientific">Oceanococcus atlanticus</name>
    <dbReference type="NCBI Taxonomy" id="1317117"/>
    <lineage>
        <taxon>Bacteria</taxon>
        <taxon>Pseudomonadati</taxon>
        <taxon>Pseudomonadota</taxon>
        <taxon>Gammaproteobacteria</taxon>
        <taxon>Chromatiales</taxon>
        <taxon>Oceanococcaceae</taxon>
        <taxon>Oceanococcus</taxon>
    </lineage>
</organism>
<dbReference type="InterPro" id="IPR037066">
    <property type="entry name" value="Plug_dom_sf"/>
</dbReference>
<evidence type="ECO:0000256" key="6">
    <source>
        <dbReference type="ARBA" id="ARBA00023004"/>
    </source>
</evidence>
<evidence type="ECO:0000256" key="9">
    <source>
        <dbReference type="ARBA" id="ARBA00023136"/>
    </source>
</evidence>
<name>A0A1Y1SAI8_9GAMM</name>
<evidence type="ECO:0000256" key="10">
    <source>
        <dbReference type="ARBA" id="ARBA00023237"/>
    </source>
</evidence>
<dbReference type="RefSeq" id="WP_158523223.1">
    <property type="nucleotide sequence ID" value="NZ_AQQV01000004.1"/>
</dbReference>
<evidence type="ECO:0000313" key="17">
    <source>
        <dbReference type="Proteomes" id="UP000192342"/>
    </source>
</evidence>
<keyword evidence="4" id="KW-0410">Iron transport</keyword>
<feature type="signal peptide" evidence="13">
    <location>
        <begin position="1"/>
        <end position="25"/>
    </location>
</feature>
<dbReference type="Pfam" id="PF00593">
    <property type="entry name" value="TonB_dep_Rec_b-barrel"/>
    <property type="match status" value="1"/>
</dbReference>
<keyword evidence="3 11" id="KW-1134">Transmembrane beta strand</keyword>
<keyword evidence="7" id="KW-0406">Ion transport</keyword>
<accession>A0A1Y1SAI8</accession>
<keyword evidence="13" id="KW-0732">Signal</keyword>
<protein>
    <submittedName>
        <fullName evidence="16">TonB-dependent receptor plug</fullName>
    </submittedName>
</protein>
<evidence type="ECO:0000256" key="11">
    <source>
        <dbReference type="PROSITE-ProRule" id="PRU01360"/>
    </source>
</evidence>
<feature type="domain" description="TonB-dependent receptor plug" evidence="15">
    <location>
        <begin position="49"/>
        <end position="158"/>
    </location>
</feature>
<dbReference type="Gene3D" id="2.40.170.20">
    <property type="entry name" value="TonB-dependent receptor, beta-barrel domain"/>
    <property type="match status" value="1"/>
</dbReference>
<evidence type="ECO:0000256" key="13">
    <source>
        <dbReference type="SAM" id="SignalP"/>
    </source>
</evidence>
<dbReference type="SUPFAM" id="SSF56935">
    <property type="entry name" value="Porins"/>
    <property type="match status" value="1"/>
</dbReference>
<gene>
    <name evidence="16" type="ORF">ATO7_14433</name>
</gene>
<comment type="similarity">
    <text evidence="11 12">Belongs to the TonB-dependent receptor family.</text>
</comment>
<evidence type="ECO:0000259" key="15">
    <source>
        <dbReference type="Pfam" id="PF07715"/>
    </source>
</evidence>
<dbReference type="InterPro" id="IPR012910">
    <property type="entry name" value="Plug_dom"/>
</dbReference>
<evidence type="ECO:0000256" key="5">
    <source>
        <dbReference type="ARBA" id="ARBA00022692"/>
    </source>
</evidence>
<dbReference type="GO" id="GO:0009279">
    <property type="term" value="C:cell outer membrane"/>
    <property type="evidence" value="ECO:0007669"/>
    <property type="project" value="UniProtKB-SubCell"/>
</dbReference>
<keyword evidence="5 11" id="KW-0812">Transmembrane</keyword>
<dbReference type="InterPro" id="IPR000531">
    <property type="entry name" value="Beta-barrel_TonB"/>
</dbReference>
<dbReference type="InterPro" id="IPR039426">
    <property type="entry name" value="TonB-dep_rcpt-like"/>
</dbReference>
<dbReference type="STRING" id="1317117.ATO7_14433"/>
<feature type="chain" id="PRO_5012214722" evidence="13">
    <location>
        <begin position="26"/>
        <end position="687"/>
    </location>
</feature>
<dbReference type="PANTHER" id="PTHR32552">
    <property type="entry name" value="FERRICHROME IRON RECEPTOR-RELATED"/>
    <property type="match status" value="1"/>
</dbReference>
<comment type="subcellular location">
    <subcellularLocation>
        <location evidence="1 11">Cell outer membrane</location>
        <topology evidence="1 11">Multi-pass membrane protein</topology>
    </subcellularLocation>
</comment>
<evidence type="ECO:0000256" key="7">
    <source>
        <dbReference type="ARBA" id="ARBA00023065"/>
    </source>
</evidence>
<dbReference type="Proteomes" id="UP000192342">
    <property type="component" value="Unassembled WGS sequence"/>
</dbReference>
<dbReference type="OrthoDB" id="99480at2"/>
<evidence type="ECO:0000256" key="12">
    <source>
        <dbReference type="RuleBase" id="RU003357"/>
    </source>
</evidence>
<dbReference type="InterPro" id="IPR036942">
    <property type="entry name" value="Beta-barrel_TonB_sf"/>
</dbReference>
<dbReference type="Gene3D" id="2.170.130.10">
    <property type="entry name" value="TonB-dependent receptor, plug domain"/>
    <property type="match status" value="1"/>
</dbReference>
<keyword evidence="17" id="KW-1185">Reference proteome</keyword>
<keyword evidence="10 11" id="KW-0998">Cell outer membrane</keyword>
<keyword evidence="16" id="KW-0675">Receptor</keyword>
<comment type="caution">
    <text evidence="16">The sequence shown here is derived from an EMBL/GenBank/DDBJ whole genome shotgun (WGS) entry which is preliminary data.</text>
</comment>
<sequence>MKQLTAFTRSFAALTIALFSTVALCGGLPATQLENVTVIGESSDALGAVSASQGVVLQEQLAARPITRMAELLEFIPGMIATQHSGEGKANQYFLRGFNLDHGTDFATFVEGMPVNMRSHGHGQGYSDINFVIPEMVESLSYRKGPYYADVGDFAAAGNAQFRLRRTLDANQLSLAGGEDGFARAMMAGAPRLADGTLLMAVDATRYDGPWVLDQNLSSLKLLARYAEKTSQRDLHLTLMAYDSEWDATDQIPLRAVRADLISPLGAIDPTVGGKTSRYSVSFGLQQEEGVGHWALDVYAIRYDLQLFSNFTYFLEDTQNGDQFEQLDRRQIYGASAHRHLPIDQGIMSGLLVLGADLRHDAIGDVGLFSTQARQRLSTVRLDKVDETSLGVFTEWQMPLTDTLRIVAGVRADTYRFDVRSDTPDNSGSTSDTIVAPKFSLTWSVAPRIELFANLGRGFHSNDARGTVIRVDPADDNFAQVRPVQPLVAADGADLGAVWRPSEKLQASLSLWALELDSELVYVGDGGATEASDASQRYGIEAAAYFRPFSRVVADIDYAWSHARFDIDSPADRIPGAVEHVVSAGLGLSDFQGWSAGVRVRYLGKAPLIEDNSVRSDSTTVVNLEVGYRLHERAKLELGLYNVLDSSDADITYFYASQLENENSAVEDIHFHPVEPRQVRLRLDWRF</sequence>
<evidence type="ECO:0000259" key="14">
    <source>
        <dbReference type="Pfam" id="PF00593"/>
    </source>
</evidence>